<dbReference type="Proteomes" id="UP001152797">
    <property type="component" value="Unassembled WGS sequence"/>
</dbReference>
<protein>
    <submittedName>
        <fullName evidence="12">Low-affinity phosphate transporter PHO91</fullName>
    </submittedName>
</protein>
<feature type="compositionally biased region" description="Basic and acidic residues" evidence="7">
    <location>
        <begin position="667"/>
        <end position="680"/>
    </location>
</feature>
<keyword evidence="4 8" id="KW-1133">Transmembrane helix</keyword>
<feature type="compositionally biased region" description="Acidic residues" evidence="7">
    <location>
        <begin position="732"/>
        <end position="750"/>
    </location>
</feature>
<dbReference type="EMBL" id="CAMXCT030001339">
    <property type="protein sequence ID" value="CAL4776486.1"/>
    <property type="molecule type" value="Genomic_DNA"/>
</dbReference>
<reference evidence="11" key="2">
    <citation type="submission" date="2024-04" db="EMBL/GenBank/DDBJ databases">
        <authorList>
            <person name="Chen Y."/>
            <person name="Shah S."/>
            <person name="Dougan E. K."/>
            <person name="Thang M."/>
            <person name="Chan C."/>
        </authorList>
    </citation>
    <scope>NUCLEOTIDE SEQUENCE [LARGE SCALE GENOMIC DNA]</scope>
</reference>
<feature type="transmembrane region" description="Helical" evidence="8">
    <location>
        <begin position="159"/>
        <end position="185"/>
    </location>
</feature>
<evidence type="ECO:0000313" key="10">
    <source>
        <dbReference type="EMBL" id="CAI3989174.1"/>
    </source>
</evidence>
<dbReference type="GO" id="GO:0006817">
    <property type="term" value="P:phosphate ion transport"/>
    <property type="evidence" value="ECO:0007669"/>
    <property type="project" value="TreeGrafter"/>
</dbReference>
<feature type="compositionally biased region" description="Polar residues" evidence="7">
    <location>
        <begin position="647"/>
        <end position="660"/>
    </location>
</feature>
<evidence type="ECO:0000313" key="12">
    <source>
        <dbReference type="EMBL" id="CAL4776486.1"/>
    </source>
</evidence>
<feature type="transmembrane region" description="Helical" evidence="8">
    <location>
        <begin position="112"/>
        <end position="138"/>
    </location>
</feature>
<evidence type="ECO:0000256" key="8">
    <source>
        <dbReference type="SAM" id="Phobius"/>
    </source>
</evidence>
<evidence type="ECO:0000256" key="2">
    <source>
        <dbReference type="ARBA" id="ARBA00022448"/>
    </source>
</evidence>
<evidence type="ECO:0000256" key="1">
    <source>
        <dbReference type="ARBA" id="ARBA00004141"/>
    </source>
</evidence>
<feature type="compositionally biased region" description="Basic and acidic residues" evidence="7">
    <location>
        <begin position="717"/>
        <end position="731"/>
    </location>
</feature>
<keyword evidence="13" id="KW-1185">Reference proteome</keyword>
<dbReference type="OrthoDB" id="408511at2759"/>
<sequence>MRMYSPRSFCSTPAPLRRRHLSSTTELPELQWRQFLTLKGPPLLLVAVLLPLCMRTFGLEPQARCALIMVGVLTLSLFEVMPLFCVALFIPVMGSVSAVFGEARTMMTTSTILLGSFFNQTSFLVLGSLVINAVFAKCGILDLLTSTLLRRWKLQSKSFLLVIMLCTMAACSVLCSGSIVVLAALKPLMRQGLEESCIKRLLLGVAFAANAGSVLLPISSTTTLITLSLLRDFDHRLSLWSWIFVSGPVALLSTIICWWSLVSLFPAEEDADEEVLRSVEEGFEETERPQLLRQWSMSHASELVMTDGHWIMLCLTCLAVLGMTVFAETLEPVLGHPAIVALAVVVIAFGSGFMSRDEFLTLEWDLLAIVGGTNVMALMVRETALAAHASVLLTQSTFFEYLPFWPLLVLVISFLLPFGTFCGHSLTAVLILPLLVPLGVKLEEANFFALLCCIAIPFGMGMPNASFDNMAAQMLSQTLKRKRCELTLRDFFFSGSLMALTGGLLTVTLGFGVGSLQYGVPRMPKDVLKGRTPEELEPKVVKENRVLDLVQAAGAPERIRSPAKVPDQSIAVRTKGCRSWCGASGLNVLLALRDSDTHRLLATIPNLDDQEAGGIATEDAVDVLKSKETQPPSPPPDKPLEPSLPSQPSKPSELSKTTDANELELETLDRLESQEDHDKSTPTSPPTPVKGPEEQDNDKDIDEMEEKPPTPPTPVKGPEEQDKASKTQAERESEDQLSEEPIDEDIDEMEEKPPTPPTPVKGPEEQDKASKTQAERESEDQLSEEPIDEDIDEIEDKPPTPPTPVKGPEEEDKVDRSEQEAVLEDKHLEETIHGEEVVETPKPPENVPEEAKPPKKDKFNLFGEVYMPETNAQNPYSNANLRMPDEMQFNLFGDHSPHPPTQDSTPQDKEDTEKATAFKMLDQQTPPDEVEKDSKAPLYTDAAMSAEKAQQLAKVAEEKAVKEAAQAQKLEGAAKAAEEAAEEALERAKKAKQIEEKELSELRNTEEDAAEAVHQAKVAQQLESEAIQHIQDGTEVAKD</sequence>
<feature type="compositionally biased region" description="Basic and acidic residues" evidence="7">
    <location>
        <begin position="906"/>
        <end position="916"/>
    </location>
</feature>
<keyword evidence="2" id="KW-0813">Transport</keyword>
<proteinExistence type="predicted"/>
<dbReference type="Pfam" id="PF03600">
    <property type="entry name" value="CitMHS"/>
    <property type="match status" value="1"/>
</dbReference>
<feature type="transmembrane region" description="Helical" evidence="8">
    <location>
        <begin position="239"/>
        <end position="261"/>
    </location>
</feature>
<gene>
    <name evidence="10" type="ORF">C1SCF055_LOCUS16266</name>
</gene>
<feature type="transmembrane region" description="Helical" evidence="8">
    <location>
        <begin position="205"/>
        <end position="227"/>
    </location>
</feature>
<feature type="transmembrane region" description="Helical" evidence="8">
    <location>
        <begin position="447"/>
        <end position="467"/>
    </location>
</feature>
<feature type="compositionally biased region" description="Basic and acidic residues" evidence="7">
    <location>
        <begin position="762"/>
        <end position="776"/>
    </location>
</feature>
<comment type="subcellular location">
    <subcellularLocation>
        <location evidence="1">Membrane</location>
        <topology evidence="1">Multi-pass membrane protein</topology>
    </subcellularLocation>
</comment>
<evidence type="ECO:0000256" key="3">
    <source>
        <dbReference type="ARBA" id="ARBA00022692"/>
    </source>
</evidence>
<feature type="transmembrane region" description="Helical" evidence="8">
    <location>
        <begin position="308"/>
        <end position="327"/>
    </location>
</feature>
<feature type="domain" description="Citrate transporter-like" evidence="9">
    <location>
        <begin position="75"/>
        <end position="440"/>
    </location>
</feature>
<dbReference type="GO" id="GO:0006797">
    <property type="term" value="P:polyphosphate metabolic process"/>
    <property type="evidence" value="ECO:0007669"/>
    <property type="project" value="TreeGrafter"/>
</dbReference>
<dbReference type="PANTHER" id="PTHR10283:SF92">
    <property type="entry name" value="LOW-AFFINITY PHOSPHATE TRANSPORTER PHO91"/>
    <property type="match status" value="1"/>
</dbReference>
<keyword evidence="3 8" id="KW-0812">Transmembrane</keyword>
<dbReference type="GO" id="GO:0005886">
    <property type="term" value="C:plasma membrane"/>
    <property type="evidence" value="ECO:0007669"/>
    <property type="project" value="TreeGrafter"/>
</dbReference>
<evidence type="ECO:0000313" key="13">
    <source>
        <dbReference type="Proteomes" id="UP001152797"/>
    </source>
</evidence>
<feature type="compositionally biased region" description="Acidic residues" evidence="7">
    <location>
        <begin position="777"/>
        <end position="795"/>
    </location>
</feature>
<organism evidence="10">
    <name type="scientific">Cladocopium goreaui</name>
    <dbReference type="NCBI Taxonomy" id="2562237"/>
    <lineage>
        <taxon>Eukaryota</taxon>
        <taxon>Sar</taxon>
        <taxon>Alveolata</taxon>
        <taxon>Dinophyceae</taxon>
        <taxon>Suessiales</taxon>
        <taxon>Symbiodiniaceae</taxon>
        <taxon>Cladocopium</taxon>
    </lineage>
</organism>
<feature type="transmembrane region" description="Helical" evidence="8">
    <location>
        <begin position="35"/>
        <end position="54"/>
    </location>
</feature>
<name>A0A9P1CCJ1_9DINO</name>
<evidence type="ECO:0000256" key="6">
    <source>
        <dbReference type="SAM" id="Coils"/>
    </source>
</evidence>
<feature type="transmembrane region" description="Helical" evidence="8">
    <location>
        <begin position="334"/>
        <end position="354"/>
    </location>
</feature>
<reference evidence="10" key="1">
    <citation type="submission" date="2022-10" db="EMBL/GenBank/DDBJ databases">
        <authorList>
            <person name="Chen Y."/>
            <person name="Dougan E. K."/>
            <person name="Chan C."/>
            <person name="Rhodes N."/>
            <person name="Thang M."/>
        </authorList>
    </citation>
    <scope>NUCLEOTIDE SEQUENCE</scope>
</reference>
<dbReference type="EMBL" id="CAMXCT020001339">
    <property type="protein sequence ID" value="CAL1142549.1"/>
    <property type="molecule type" value="Genomic_DNA"/>
</dbReference>
<evidence type="ECO:0000256" key="4">
    <source>
        <dbReference type="ARBA" id="ARBA00022989"/>
    </source>
</evidence>
<feature type="region of interest" description="Disordered" evidence="7">
    <location>
        <begin position="625"/>
        <end position="857"/>
    </location>
</feature>
<feature type="transmembrane region" description="Helical" evidence="8">
    <location>
        <begin position="488"/>
        <end position="513"/>
    </location>
</feature>
<dbReference type="PANTHER" id="PTHR10283">
    <property type="entry name" value="SOLUTE CARRIER FAMILY 13 MEMBER"/>
    <property type="match status" value="1"/>
</dbReference>
<evidence type="ECO:0000259" key="9">
    <source>
        <dbReference type="Pfam" id="PF03600"/>
    </source>
</evidence>
<evidence type="ECO:0000256" key="5">
    <source>
        <dbReference type="ARBA" id="ARBA00023136"/>
    </source>
</evidence>
<feature type="transmembrane region" description="Helical" evidence="8">
    <location>
        <begin position="405"/>
        <end position="435"/>
    </location>
</feature>
<dbReference type="InterPro" id="IPR004680">
    <property type="entry name" value="Cit_transptr-like_dom"/>
</dbReference>
<dbReference type="AlphaFoldDB" id="A0A9P1CCJ1"/>
<keyword evidence="5 8" id="KW-0472">Membrane</keyword>
<dbReference type="EMBL" id="CAMXCT010001339">
    <property type="protein sequence ID" value="CAI3989174.1"/>
    <property type="molecule type" value="Genomic_DNA"/>
</dbReference>
<feature type="transmembrane region" description="Helical" evidence="8">
    <location>
        <begin position="66"/>
        <end position="92"/>
    </location>
</feature>
<feature type="compositionally biased region" description="Basic and acidic residues" evidence="7">
    <location>
        <begin position="813"/>
        <end position="836"/>
    </location>
</feature>
<feature type="coiled-coil region" evidence="6">
    <location>
        <begin position="946"/>
        <end position="1022"/>
    </location>
</feature>
<accession>A0A9P1CCJ1</accession>
<feature type="region of interest" description="Disordered" evidence="7">
    <location>
        <begin position="889"/>
        <end position="934"/>
    </location>
</feature>
<evidence type="ECO:0000313" key="11">
    <source>
        <dbReference type="EMBL" id="CAL1142549.1"/>
    </source>
</evidence>
<evidence type="ECO:0000256" key="7">
    <source>
        <dbReference type="SAM" id="MobiDB-lite"/>
    </source>
</evidence>
<feature type="compositionally biased region" description="Acidic residues" evidence="7">
    <location>
        <begin position="694"/>
        <end position="705"/>
    </location>
</feature>
<comment type="caution">
    <text evidence="10">The sequence shown here is derived from an EMBL/GenBank/DDBJ whole genome shotgun (WGS) entry which is preliminary data.</text>
</comment>
<dbReference type="GO" id="GO:0005315">
    <property type="term" value="F:phosphate transmembrane transporter activity"/>
    <property type="evidence" value="ECO:0007669"/>
    <property type="project" value="TreeGrafter"/>
</dbReference>
<keyword evidence="6" id="KW-0175">Coiled coil</keyword>